<evidence type="ECO:0000313" key="9">
    <source>
        <dbReference type="EMBL" id="TEY73303.1"/>
    </source>
</evidence>
<evidence type="ECO:0000259" key="8">
    <source>
        <dbReference type="Pfam" id="PF20684"/>
    </source>
</evidence>
<protein>
    <recommendedName>
        <fullName evidence="8">Rhodopsin domain-containing protein</fullName>
    </recommendedName>
</protein>
<feature type="transmembrane region" description="Helical" evidence="7">
    <location>
        <begin position="140"/>
        <end position="161"/>
    </location>
</feature>
<name>A0A4Y8D879_9HELO</name>
<evidence type="ECO:0000256" key="2">
    <source>
        <dbReference type="ARBA" id="ARBA00022692"/>
    </source>
</evidence>
<dbReference type="PANTHER" id="PTHR33048:SF129">
    <property type="entry name" value="INTEGRAL MEMBRANE PROTEIN-RELATED"/>
    <property type="match status" value="1"/>
</dbReference>
<reference evidence="9 10" key="1">
    <citation type="submission" date="2017-11" db="EMBL/GenBank/DDBJ databases">
        <title>Comparative genomics of Botrytis spp.</title>
        <authorList>
            <person name="Valero-Jimenez C.A."/>
            <person name="Tapia P."/>
            <person name="Veloso J."/>
            <person name="Silva-Moreno E."/>
            <person name="Staats M."/>
            <person name="Valdes J.H."/>
            <person name="Van Kan J.A.L."/>
        </authorList>
    </citation>
    <scope>NUCLEOTIDE SEQUENCE [LARGE SCALE GENOMIC DNA]</scope>
    <source>
        <strain evidence="9 10">MUCL2830</strain>
    </source>
</reference>
<feature type="region of interest" description="Disordered" evidence="6">
    <location>
        <begin position="361"/>
        <end position="387"/>
    </location>
</feature>
<dbReference type="PANTHER" id="PTHR33048">
    <property type="entry name" value="PTH11-LIKE INTEGRAL MEMBRANE PROTEIN (AFU_ORTHOLOGUE AFUA_5G11245)"/>
    <property type="match status" value="1"/>
</dbReference>
<dbReference type="InterPro" id="IPR049326">
    <property type="entry name" value="Rhodopsin_dom_fungi"/>
</dbReference>
<evidence type="ECO:0000256" key="3">
    <source>
        <dbReference type="ARBA" id="ARBA00022989"/>
    </source>
</evidence>
<evidence type="ECO:0000256" key="5">
    <source>
        <dbReference type="ARBA" id="ARBA00038359"/>
    </source>
</evidence>
<dbReference type="OrthoDB" id="5329176at2759"/>
<comment type="similarity">
    <text evidence="5">Belongs to the SAT4 family.</text>
</comment>
<feature type="transmembrane region" description="Helical" evidence="7">
    <location>
        <begin position="100"/>
        <end position="128"/>
    </location>
</feature>
<dbReference type="STRING" id="38488.A0A4Y8D879"/>
<feature type="domain" description="Rhodopsin" evidence="8">
    <location>
        <begin position="44"/>
        <end position="284"/>
    </location>
</feature>
<accession>A0A4Y8D879</accession>
<feature type="transmembrane region" description="Helical" evidence="7">
    <location>
        <begin position="187"/>
        <end position="210"/>
    </location>
</feature>
<gene>
    <name evidence="9" type="ORF">BOTCAL_0080g00310</name>
</gene>
<feature type="compositionally biased region" description="Polar residues" evidence="6">
    <location>
        <begin position="417"/>
        <end position="436"/>
    </location>
</feature>
<dbReference type="Pfam" id="PF20684">
    <property type="entry name" value="Fung_rhodopsin"/>
    <property type="match status" value="1"/>
</dbReference>
<evidence type="ECO:0000256" key="7">
    <source>
        <dbReference type="SAM" id="Phobius"/>
    </source>
</evidence>
<feature type="region of interest" description="Disordered" evidence="6">
    <location>
        <begin position="417"/>
        <end position="448"/>
    </location>
</feature>
<dbReference type="EMBL" id="PHWZ01000080">
    <property type="protein sequence ID" value="TEY73303.1"/>
    <property type="molecule type" value="Genomic_DNA"/>
</dbReference>
<feature type="transmembrane region" description="Helical" evidence="7">
    <location>
        <begin position="222"/>
        <end position="242"/>
    </location>
</feature>
<sequence length="481" mass="54369">MRIPPPQILSTFPQPNYIDPVTRGPVLLIITVVFLPTIYIVVGLRTFTRTHLSKHFGIDDVFLLITLVPTTACAVIALLAQERWKWNRHIWDVAPDDAEFGLKISLLLECLFGLAVALTKISLLILVMRVMSRGTGLLKHLAIAMIVIVACEAIAFDVVIVNNCSPVSDYWKLSYSPQNCIDERTHLLASAIINTCSDFFVFFLPIPTVFSLPIPFRQQFMLFLLFAAGLVVCASGVVRIWYIHATYSSYDRTWFSYPLWISSVLNLYIGIICTALPATKPFFSTFLPSLFGHNTPPSDESLYKLSAHNPSKARMHPSHNELKAEESFNIGDISDPMAENTEIPDYVRRSRQMLPLSYLSFQSSNRRSSNQRSSLQRSSNQPSYHHQSYQTYNTRDMEFDEASLSIGSYLGRGSARLTQQSDRTYQSDRSSLNTFVTEEPGSPHSSRFASSLMEAPYTYNQFGRAHELRPSESQDVLIHAR</sequence>
<feature type="compositionally biased region" description="Low complexity" evidence="6">
    <location>
        <begin position="361"/>
        <end position="383"/>
    </location>
</feature>
<keyword evidence="4 7" id="KW-0472">Membrane</keyword>
<dbReference type="InterPro" id="IPR052337">
    <property type="entry name" value="SAT4-like"/>
</dbReference>
<evidence type="ECO:0000313" key="10">
    <source>
        <dbReference type="Proteomes" id="UP000297299"/>
    </source>
</evidence>
<comment type="caution">
    <text evidence="9">The sequence shown here is derived from an EMBL/GenBank/DDBJ whole genome shotgun (WGS) entry which is preliminary data.</text>
</comment>
<comment type="subcellular location">
    <subcellularLocation>
        <location evidence="1">Membrane</location>
        <topology evidence="1">Multi-pass membrane protein</topology>
    </subcellularLocation>
</comment>
<evidence type="ECO:0000256" key="1">
    <source>
        <dbReference type="ARBA" id="ARBA00004141"/>
    </source>
</evidence>
<feature type="transmembrane region" description="Helical" evidence="7">
    <location>
        <begin position="254"/>
        <end position="276"/>
    </location>
</feature>
<proteinExistence type="inferred from homology"/>
<keyword evidence="10" id="KW-1185">Reference proteome</keyword>
<dbReference type="Proteomes" id="UP000297299">
    <property type="component" value="Unassembled WGS sequence"/>
</dbReference>
<feature type="transmembrane region" description="Helical" evidence="7">
    <location>
        <begin position="26"/>
        <end position="48"/>
    </location>
</feature>
<organism evidence="9 10">
    <name type="scientific">Botryotinia calthae</name>
    <dbReference type="NCBI Taxonomy" id="38488"/>
    <lineage>
        <taxon>Eukaryota</taxon>
        <taxon>Fungi</taxon>
        <taxon>Dikarya</taxon>
        <taxon>Ascomycota</taxon>
        <taxon>Pezizomycotina</taxon>
        <taxon>Leotiomycetes</taxon>
        <taxon>Helotiales</taxon>
        <taxon>Sclerotiniaceae</taxon>
        <taxon>Botryotinia</taxon>
    </lineage>
</organism>
<dbReference type="GO" id="GO:0016020">
    <property type="term" value="C:membrane"/>
    <property type="evidence" value="ECO:0007669"/>
    <property type="project" value="UniProtKB-SubCell"/>
</dbReference>
<evidence type="ECO:0000256" key="4">
    <source>
        <dbReference type="ARBA" id="ARBA00023136"/>
    </source>
</evidence>
<keyword evidence="3 7" id="KW-1133">Transmembrane helix</keyword>
<evidence type="ECO:0000256" key="6">
    <source>
        <dbReference type="SAM" id="MobiDB-lite"/>
    </source>
</evidence>
<dbReference type="AlphaFoldDB" id="A0A4Y8D879"/>
<feature type="transmembrane region" description="Helical" evidence="7">
    <location>
        <begin position="60"/>
        <end position="80"/>
    </location>
</feature>
<keyword evidence="2 7" id="KW-0812">Transmembrane</keyword>